<protein>
    <submittedName>
        <fullName evidence="1">Uncharacterized protein</fullName>
    </submittedName>
</protein>
<dbReference type="AlphaFoldDB" id="A0A8X6RLU0"/>
<gene>
    <name evidence="1" type="ORF">TNCV_3046641</name>
</gene>
<dbReference type="EMBL" id="BMAU01021182">
    <property type="protein sequence ID" value="GFX95032.1"/>
    <property type="molecule type" value="Genomic_DNA"/>
</dbReference>
<dbReference type="Proteomes" id="UP000887159">
    <property type="component" value="Unassembled WGS sequence"/>
</dbReference>
<comment type="caution">
    <text evidence="1">The sequence shown here is derived from an EMBL/GenBank/DDBJ whole genome shotgun (WGS) entry which is preliminary data.</text>
</comment>
<proteinExistence type="predicted"/>
<accession>A0A8X6RLU0</accession>
<organism evidence="1 2">
    <name type="scientific">Trichonephila clavipes</name>
    <name type="common">Golden silk orbweaver</name>
    <name type="synonym">Nephila clavipes</name>
    <dbReference type="NCBI Taxonomy" id="2585209"/>
    <lineage>
        <taxon>Eukaryota</taxon>
        <taxon>Metazoa</taxon>
        <taxon>Ecdysozoa</taxon>
        <taxon>Arthropoda</taxon>
        <taxon>Chelicerata</taxon>
        <taxon>Arachnida</taxon>
        <taxon>Araneae</taxon>
        <taxon>Araneomorphae</taxon>
        <taxon>Entelegynae</taxon>
        <taxon>Araneoidea</taxon>
        <taxon>Nephilidae</taxon>
        <taxon>Trichonephila</taxon>
    </lineage>
</organism>
<evidence type="ECO:0000313" key="2">
    <source>
        <dbReference type="Proteomes" id="UP000887159"/>
    </source>
</evidence>
<sequence>MYRHHYEFTMTTRTDFDKYDDQKQLKFRKIVNNFCSILGGKWMWCHGNKKLFSKSNDAWLSGEILLLPQLFANHFHFFPVSSM</sequence>
<reference evidence="1" key="1">
    <citation type="submission" date="2020-08" db="EMBL/GenBank/DDBJ databases">
        <title>Multicomponent nature underlies the extraordinary mechanical properties of spider dragline silk.</title>
        <authorList>
            <person name="Kono N."/>
            <person name="Nakamura H."/>
            <person name="Mori M."/>
            <person name="Yoshida Y."/>
            <person name="Ohtoshi R."/>
            <person name="Malay A.D."/>
            <person name="Moran D.A.P."/>
            <person name="Tomita M."/>
            <person name="Numata K."/>
            <person name="Arakawa K."/>
        </authorList>
    </citation>
    <scope>NUCLEOTIDE SEQUENCE</scope>
</reference>
<evidence type="ECO:0000313" key="1">
    <source>
        <dbReference type="EMBL" id="GFX95032.1"/>
    </source>
</evidence>
<keyword evidence="2" id="KW-1185">Reference proteome</keyword>
<name>A0A8X6RLU0_TRICX</name>